<dbReference type="GO" id="GO:0005737">
    <property type="term" value="C:cytoplasm"/>
    <property type="evidence" value="ECO:0007669"/>
    <property type="project" value="UniProtKB-SubCell"/>
</dbReference>
<evidence type="ECO:0000313" key="6">
    <source>
        <dbReference type="EMBL" id="MBL0766988.1"/>
    </source>
</evidence>
<reference evidence="6" key="1">
    <citation type="submission" date="2021-01" db="EMBL/GenBank/DDBJ databases">
        <title>Marivirga sp. nov., isolated from intertidal surface sediments.</title>
        <authorList>
            <person name="Zhang M."/>
        </authorList>
    </citation>
    <scope>NUCLEOTIDE SEQUENCE</scope>
    <source>
        <strain evidence="6">SM1354</strain>
    </source>
</reference>
<keyword evidence="4 5" id="KW-0671">Queuosine biosynthesis</keyword>
<comment type="function">
    <text evidence="5">Transfers and isomerizes the ribose moiety from AdoMet to the 7-aminomethyl group of 7-deazaguanine (preQ1-tRNA) to give epoxyqueuosine (oQ-tRNA).</text>
</comment>
<evidence type="ECO:0000256" key="4">
    <source>
        <dbReference type="ARBA" id="ARBA00022785"/>
    </source>
</evidence>
<dbReference type="Gene3D" id="3.40.1780.10">
    <property type="entry name" value="QueA-like"/>
    <property type="match status" value="1"/>
</dbReference>
<dbReference type="AlphaFoldDB" id="A0A937AIV6"/>
<dbReference type="HAMAP" id="MF_00113">
    <property type="entry name" value="QueA"/>
    <property type="match status" value="1"/>
</dbReference>
<protein>
    <recommendedName>
        <fullName evidence="5">S-adenosylmethionine:tRNA ribosyltransferase-isomerase</fullName>
        <ecNumber evidence="5">2.4.99.17</ecNumber>
    </recommendedName>
    <alternativeName>
        <fullName evidence="5">Queuosine biosynthesis protein QueA</fullName>
    </alternativeName>
</protein>
<proteinExistence type="inferred from homology"/>
<dbReference type="RefSeq" id="WP_201924167.1">
    <property type="nucleotide sequence ID" value="NZ_JAERQG010000005.1"/>
</dbReference>
<evidence type="ECO:0000313" key="7">
    <source>
        <dbReference type="Proteomes" id="UP000642920"/>
    </source>
</evidence>
<keyword evidence="1 5" id="KW-0963">Cytoplasm</keyword>
<evidence type="ECO:0000256" key="3">
    <source>
        <dbReference type="ARBA" id="ARBA00022691"/>
    </source>
</evidence>
<gene>
    <name evidence="5" type="primary">queA</name>
    <name evidence="6" type="ORF">JKP34_17110</name>
</gene>
<keyword evidence="3 5" id="KW-0949">S-adenosyl-L-methionine</keyword>
<evidence type="ECO:0000256" key="1">
    <source>
        <dbReference type="ARBA" id="ARBA00022490"/>
    </source>
</evidence>
<dbReference type="SUPFAM" id="SSF111337">
    <property type="entry name" value="QueA-like"/>
    <property type="match status" value="1"/>
</dbReference>
<dbReference type="PANTHER" id="PTHR30307">
    <property type="entry name" value="S-ADENOSYLMETHIONINE:TRNA RIBOSYLTRANSFERASE-ISOMERASE"/>
    <property type="match status" value="1"/>
</dbReference>
<organism evidence="6 7">
    <name type="scientific">Marivirga atlantica</name>
    <dbReference type="NCBI Taxonomy" id="1548457"/>
    <lineage>
        <taxon>Bacteria</taxon>
        <taxon>Pseudomonadati</taxon>
        <taxon>Bacteroidota</taxon>
        <taxon>Cytophagia</taxon>
        <taxon>Cytophagales</taxon>
        <taxon>Marivirgaceae</taxon>
        <taxon>Marivirga</taxon>
    </lineage>
</organism>
<comment type="similarity">
    <text evidence="5">Belongs to the QueA family.</text>
</comment>
<sequence length="408" mass="46323">MSKIEEIANNIKLDAYRYELPDSKIAKYPLANRSASKLLVYNKGEIANRHFYNIGEHLPSDSTLVFNNTKVIPARLQFQKDTGASIEIFLLSPVKPYKEVTQAMSVTGSTSWQCMIGNRKRWKDGTSLSRFFETEKGKVKVTASYDDYDQNLIAFNWDLPELAFVEIVELMGTTPLPPYLNRKAEESDKPRYQTVYSEKDGAVAAPTAGLHFTDEILSELKSAGHAMKYLTLHVGAGTFQPIKEDNVLKHPMHNEQIQIELETIEFLAESTKQIVAVGTTSVRSLESAYWFGVQLLNGINSEFRIGKLVPYEIGFDNLPNRNESFKAILNYMRKNDLTTLYGDTEIFIFPGYKFQVVDGLITNFHQPESTLILLIASFLGDDWKKVYQEALNNEYRFLSYGDSSLLIP</sequence>
<dbReference type="GO" id="GO:0051075">
    <property type="term" value="F:S-adenosylmethionine:tRNA ribosyltransferase-isomerase activity"/>
    <property type="evidence" value="ECO:0007669"/>
    <property type="project" value="UniProtKB-EC"/>
</dbReference>
<evidence type="ECO:0000256" key="2">
    <source>
        <dbReference type="ARBA" id="ARBA00022679"/>
    </source>
</evidence>
<accession>A0A937AIV6</accession>
<dbReference type="Gene3D" id="2.40.10.240">
    <property type="entry name" value="QueA-like"/>
    <property type="match status" value="1"/>
</dbReference>
<comment type="subcellular location">
    <subcellularLocation>
        <location evidence="5">Cytoplasm</location>
    </subcellularLocation>
</comment>
<dbReference type="EMBL" id="JAERQG010000005">
    <property type="protein sequence ID" value="MBL0766988.1"/>
    <property type="molecule type" value="Genomic_DNA"/>
</dbReference>
<keyword evidence="2 5" id="KW-0808">Transferase</keyword>
<name>A0A937AIV6_9BACT</name>
<comment type="subunit">
    <text evidence="5">Monomer.</text>
</comment>
<dbReference type="EC" id="2.4.99.17" evidence="5"/>
<dbReference type="InterPro" id="IPR042119">
    <property type="entry name" value="QueA_dom2"/>
</dbReference>
<comment type="catalytic activity">
    <reaction evidence="5">
        <text>7-aminomethyl-7-carbaguanosine(34) in tRNA + S-adenosyl-L-methionine = epoxyqueuosine(34) in tRNA + adenine + L-methionine + 2 H(+)</text>
        <dbReference type="Rhea" id="RHEA:32155"/>
        <dbReference type="Rhea" id="RHEA-COMP:10342"/>
        <dbReference type="Rhea" id="RHEA-COMP:18582"/>
        <dbReference type="ChEBI" id="CHEBI:15378"/>
        <dbReference type="ChEBI" id="CHEBI:16708"/>
        <dbReference type="ChEBI" id="CHEBI:57844"/>
        <dbReference type="ChEBI" id="CHEBI:59789"/>
        <dbReference type="ChEBI" id="CHEBI:82833"/>
        <dbReference type="ChEBI" id="CHEBI:194443"/>
        <dbReference type="EC" id="2.4.99.17"/>
    </reaction>
</comment>
<dbReference type="InterPro" id="IPR003699">
    <property type="entry name" value="QueA"/>
</dbReference>
<dbReference type="InterPro" id="IPR042118">
    <property type="entry name" value="QueA_dom1"/>
</dbReference>
<keyword evidence="7" id="KW-1185">Reference proteome</keyword>
<comment type="caution">
    <text evidence="6">The sequence shown here is derived from an EMBL/GenBank/DDBJ whole genome shotgun (WGS) entry which is preliminary data.</text>
</comment>
<dbReference type="InterPro" id="IPR036100">
    <property type="entry name" value="QueA_sf"/>
</dbReference>
<dbReference type="Pfam" id="PF02547">
    <property type="entry name" value="Queuosine_synth"/>
    <property type="match status" value="1"/>
</dbReference>
<evidence type="ECO:0000256" key="5">
    <source>
        <dbReference type="HAMAP-Rule" id="MF_00113"/>
    </source>
</evidence>
<dbReference type="Proteomes" id="UP000642920">
    <property type="component" value="Unassembled WGS sequence"/>
</dbReference>
<dbReference type="PANTHER" id="PTHR30307:SF0">
    <property type="entry name" value="S-ADENOSYLMETHIONINE:TRNA RIBOSYLTRANSFERASE-ISOMERASE"/>
    <property type="match status" value="1"/>
</dbReference>
<dbReference type="GO" id="GO:0008616">
    <property type="term" value="P:tRNA queuosine(34) biosynthetic process"/>
    <property type="evidence" value="ECO:0007669"/>
    <property type="project" value="UniProtKB-UniRule"/>
</dbReference>
<comment type="pathway">
    <text evidence="5">tRNA modification; tRNA-queuosine biosynthesis.</text>
</comment>